<dbReference type="Proteomes" id="UP001203423">
    <property type="component" value="Unassembled WGS sequence"/>
</dbReference>
<dbReference type="RefSeq" id="WP_248939344.1">
    <property type="nucleotide sequence ID" value="NZ_JAKIKS010000017.1"/>
</dbReference>
<accession>A0ABT0L931</accession>
<evidence type="ECO:0000313" key="1">
    <source>
        <dbReference type="EMBL" id="MCL1124059.1"/>
    </source>
</evidence>
<gene>
    <name evidence="1" type="ORF">L2764_06100</name>
</gene>
<organism evidence="1 2">
    <name type="scientific">Shewanella surugensis</name>
    <dbReference type="NCBI Taxonomy" id="212020"/>
    <lineage>
        <taxon>Bacteria</taxon>
        <taxon>Pseudomonadati</taxon>
        <taxon>Pseudomonadota</taxon>
        <taxon>Gammaproteobacteria</taxon>
        <taxon>Alteromonadales</taxon>
        <taxon>Shewanellaceae</taxon>
        <taxon>Shewanella</taxon>
    </lineage>
</organism>
<comment type="caution">
    <text evidence="1">The sequence shown here is derived from an EMBL/GenBank/DDBJ whole genome shotgun (WGS) entry which is preliminary data.</text>
</comment>
<sequence>MFKDWVRPYSLECYDPLFAMVRNVADPVMTSLIIQDKLAMSSIYLTYLEYYRQYEFNVLS</sequence>
<proteinExistence type="predicted"/>
<protein>
    <submittedName>
        <fullName evidence="1">Uncharacterized protein</fullName>
    </submittedName>
</protein>
<evidence type="ECO:0000313" key="2">
    <source>
        <dbReference type="Proteomes" id="UP001203423"/>
    </source>
</evidence>
<reference evidence="1 2" key="1">
    <citation type="submission" date="2022-01" db="EMBL/GenBank/DDBJ databases">
        <title>Whole genome-based taxonomy of the Shewanellaceae.</title>
        <authorList>
            <person name="Martin-Rodriguez A.J."/>
        </authorList>
    </citation>
    <scope>NUCLEOTIDE SEQUENCE [LARGE SCALE GENOMIC DNA]</scope>
    <source>
        <strain evidence="1 2">DSM 17177</strain>
    </source>
</reference>
<keyword evidence="2" id="KW-1185">Reference proteome</keyword>
<dbReference type="EMBL" id="JAKIKS010000017">
    <property type="protein sequence ID" value="MCL1124059.1"/>
    <property type="molecule type" value="Genomic_DNA"/>
</dbReference>
<name>A0ABT0L931_9GAMM</name>